<dbReference type="InterPro" id="IPR012902">
    <property type="entry name" value="N_methyl_site"/>
</dbReference>
<dbReference type="PANTHER" id="PTHR30093:SF2">
    <property type="entry name" value="TYPE II SECRETION SYSTEM PROTEIN H"/>
    <property type="match status" value="1"/>
</dbReference>
<comment type="caution">
    <text evidence="2">The sequence shown here is derived from an EMBL/GenBank/DDBJ whole genome shotgun (WGS) entry which is preliminary data.</text>
</comment>
<evidence type="ECO:0000313" key="2">
    <source>
        <dbReference type="EMBL" id="MDI6451904.1"/>
    </source>
</evidence>
<keyword evidence="1" id="KW-1133">Transmembrane helix</keyword>
<dbReference type="InterPro" id="IPR045584">
    <property type="entry name" value="Pilin-like"/>
</dbReference>
<name>A0AAW6U5R1_9BACT</name>
<keyword evidence="1" id="KW-0472">Membrane</keyword>
<dbReference type="Pfam" id="PF07963">
    <property type="entry name" value="N_methyl"/>
    <property type="match status" value="1"/>
</dbReference>
<sequence length="316" mass="35357">RTFRLWPDPSTALRSARGDNVNHQSSIINCRAFTLIELLVVISILAMLMALLLPALSRARNQARAVVCQSNLRQWGTFMAASANDNDGSSWSPDWKSPERIYPPAFTRGMWGLWELAGREEGESIICCPMARKFVYSEEGTRGGTFLAWSGGSHGYVEWTPYGCGVSYGSYGLSGVVGSYFAPDSDESDSRSVRIWQTNNVRGRDRVPLLLDSASMWCTSYWGRFGPSPPECDAIPTISVRASMASLFGSGNPECINRHNGAVNVLFMDWSVRKVGLKELWTLKWHRHFDTAGPWTKAGGAQSDDWPMWMRKFKDY</sequence>
<gene>
    <name evidence="2" type="ORF">QJ522_22790</name>
</gene>
<dbReference type="Gene3D" id="3.30.700.10">
    <property type="entry name" value="Glycoprotein, Type 4 Pilin"/>
    <property type="match status" value="1"/>
</dbReference>
<keyword evidence="1" id="KW-0812">Transmembrane</keyword>
<dbReference type="EMBL" id="JASCXX010000095">
    <property type="protein sequence ID" value="MDI6451904.1"/>
    <property type="molecule type" value="Genomic_DNA"/>
</dbReference>
<dbReference type="RefSeq" id="WP_432212248.1">
    <property type="nucleotide sequence ID" value="NZ_JASCXX010000095.1"/>
</dbReference>
<keyword evidence="3" id="KW-1185">Reference proteome</keyword>
<feature type="non-terminal residue" evidence="2">
    <location>
        <position position="1"/>
    </location>
</feature>
<evidence type="ECO:0000256" key="1">
    <source>
        <dbReference type="SAM" id="Phobius"/>
    </source>
</evidence>
<evidence type="ECO:0000313" key="3">
    <source>
        <dbReference type="Proteomes" id="UP001431776"/>
    </source>
</evidence>
<dbReference type="NCBIfam" id="TIGR02532">
    <property type="entry name" value="IV_pilin_GFxxxE"/>
    <property type="match status" value="1"/>
</dbReference>
<dbReference type="AlphaFoldDB" id="A0AAW6U5R1"/>
<feature type="transmembrane region" description="Helical" evidence="1">
    <location>
        <begin position="32"/>
        <end position="56"/>
    </location>
</feature>
<accession>A0AAW6U5R1</accession>
<protein>
    <submittedName>
        <fullName evidence="2">Prepilin-type N-terminal cleavage/methylation domain-containing protein</fullName>
    </submittedName>
</protein>
<dbReference type="SUPFAM" id="SSF54523">
    <property type="entry name" value="Pili subunits"/>
    <property type="match status" value="1"/>
</dbReference>
<organism evidence="2 3">
    <name type="scientific">Anaerobaca lacustris</name>
    <dbReference type="NCBI Taxonomy" id="3044600"/>
    <lineage>
        <taxon>Bacteria</taxon>
        <taxon>Pseudomonadati</taxon>
        <taxon>Planctomycetota</taxon>
        <taxon>Phycisphaerae</taxon>
        <taxon>Sedimentisphaerales</taxon>
        <taxon>Anaerobacaceae</taxon>
        <taxon>Anaerobaca</taxon>
    </lineage>
</organism>
<dbReference type="Proteomes" id="UP001431776">
    <property type="component" value="Unassembled WGS sequence"/>
</dbReference>
<proteinExistence type="predicted"/>
<reference evidence="2" key="1">
    <citation type="submission" date="2023-05" db="EMBL/GenBank/DDBJ databases">
        <title>Anaerotaeda fermentans gen. nov., sp. nov., a novel anaerobic planctomycete of the new family within the order Sedimentisphaerales isolated from Taman Peninsula, Russia.</title>
        <authorList>
            <person name="Khomyakova M.A."/>
            <person name="Merkel A.Y."/>
            <person name="Slobodkin A.I."/>
        </authorList>
    </citation>
    <scope>NUCLEOTIDE SEQUENCE</scope>
    <source>
        <strain evidence="2">M17dextr</strain>
    </source>
</reference>
<dbReference type="PANTHER" id="PTHR30093">
    <property type="entry name" value="GENERAL SECRETION PATHWAY PROTEIN G"/>
    <property type="match status" value="1"/>
</dbReference>